<dbReference type="RefSeq" id="WP_123353238.1">
    <property type="nucleotide sequence ID" value="NZ_CP027432.2"/>
</dbReference>
<accession>A0AAJ4RBF2</accession>
<evidence type="ECO:0000313" key="9">
    <source>
        <dbReference type="Proteomes" id="UP000298805"/>
    </source>
</evidence>
<name>A0AAJ4RBF2_9BACT</name>
<dbReference type="Proteomes" id="UP000298805">
    <property type="component" value="Chromosome"/>
</dbReference>
<dbReference type="GO" id="GO:0030170">
    <property type="term" value="F:pyridoxal phosphate binding"/>
    <property type="evidence" value="ECO:0007669"/>
    <property type="project" value="InterPro"/>
</dbReference>
<protein>
    <submittedName>
        <fullName evidence="7">8-amino-7-oxononanoate synthase</fullName>
    </submittedName>
    <submittedName>
        <fullName evidence="6">Pyridoxal phosphate-dependent aminotransferase family protein</fullName>
    </submittedName>
</protein>
<dbReference type="Proteomes" id="UP000272781">
    <property type="component" value="Unassembled WGS sequence"/>
</dbReference>
<evidence type="ECO:0000256" key="1">
    <source>
        <dbReference type="ARBA" id="ARBA00001933"/>
    </source>
</evidence>
<keyword evidence="4" id="KW-0663">Pyridoxal phosphate</keyword>
<dbReference type="Gene3D" id="3.90.1150.10">
    <property type="entry name" value="Aspartate Aminotransferase, domain 1"/>
    <property type="match status" value="1"/>
</dbReference>
<dbReference type="PANTHER" id="PTHR13693:SF77">
    <property type="entry name" value="8-AMINO-7-OXONONANOATE SYNTHASE"/>
    <property type="match status" value="1"/>
</dbReference>
<evidence type="ECO:0000256" key="2">
    <source>
        <dbReference type="ARBA" id="ARBA00010008"/>
    </source>
</evidence>
<comment type="similarity">
    <text evidence="2">Belongs to the class-II pyridoxal-phosphate-dependent aminotransferase family. BioF subfamily.</text>
</comment>
<dbReference type="InterPro" id="IPR050087">
    <property type="entry name" value="AON_synthase_class-II"/>
</dbReference>
<gene>
    <name evidence="6" type="ORF">C6V80_00570</name>
    <name evidence="7" type="ORF">EDC58_1867</name>
</gene>
<evidence type="ECO:0000313" key="7">
    <source>
        <dbReference type="EMBL" id="ROR38948.1"/>
    </source>
</evidence>
<dbReference type="Gene3D" id="3.40.640.10">
    <property type="entry name" value="Type I PLP-dependent aspartate aminotransferase-like (Major domain)"/>
    <property type="match status" value="1"/>
</dbReference>
<keyword evidence="3" id="KW-0808">Transferase</keyword>
<evidence type="ECO:0000313" key="6">
    <source>
        <dbReference type="EMBL" id="QCI27509.1"/>
    </source>
</evidence>
<dbReference type="PANTHER" id="PTHR13693">
    <property type="entry name" value="CLASS II AMINOTRANSFERASE/8-AMINO-7-OXONONANOATE SYNTHASE"/>
    <property type="match status" value="1"/>
</dbReference>
<dbReference type="InterPro" id="IPR004839">
    <property type="entry name" value="Aminotransferase_I/II_large"/>
</dbReference>
<evidence type="ECO:0000256" key="3">
    <source>
        <dbReference type="ARBA" id="ARBA00022679"/>
    </source>
</evidence>
<keyword evidence="6" id="KW-0032">Aminotransferase</keyword>
<evidence type="ECO:0000313" key="8">
    <source>
        <dbReference type="Proteomes" id="UP000272781"/>
    </source>
</evidence>
<dbReference type="AlphaFoldDB" id="A0AAJ4RBF2"/>
<dbReference type="SUPFAM" id="SSF53383">
    <property type="entry name" value="PLP-dependent transferases"/>
    <property type="match status" value="1"/>
</dbReference>
<comment type="cofactor">
    <cofactor evidence="1">
        <name>pyridoxal 5'-phosphate</name>
        <dbReference type="ChEBI" id="CHEBI:597326"/>
    </cofactor>
</comment>
<dbReference type="Pfam" id="PF00155">
    <property type="entry name" value="Aminotran_1_2"/>
    <property type="match status" value="1"/>
</dbReference>
<dbReference type="InterPro" id="IPR015421">
    <property type="entry name" value="PyrdxlP-dep_Trfase_major"/>
</dbReference>
<reference evidence="9" key="1">
    <citation type="submission" date="2018-03" db="EMBL/GenBank/DDBJ databases">
        <title>A comparative analysis of the Nautiliaceae.</title>
        <authorList>
            <person name="Grosche A."/>
            <person name="Smedile F."/>
            <person name="Vetriani C."/>
        </authorList>
    </citation>
    <scope>NUCLEOTIDE SEQUENCE [LARGE SCALE GENOMIC DNA]</scope>
    <source>
        <strain evidence="9">TB6</strain>
    </source>
</reference>
<reference evidence="7 8" key="2">
    <citation type="submission" date="2018-11" db="EMBL/GenBank/DDBJ databases">
        <title>Genomic Encyclopedia of Type Strains, Phase IV (KMG-IV): sequencing the most valuable type-strain genomes for metagenomic binning, comparative biology and taxonomic classification.</title>
        <authorList>
            <person name="Goeker M."/>
        </authorList>
    </citation>
    <scope>NUCLEOTIDE SEQUENCE [LARGE SCALE GENOMIC DNA]</scope>
    <source>
        <strain evidence="7 8">DSM 27783</strain>
    </source>
</reference>
<dbReference type="InterPro" id="IPR015424">
    <property type="entry name" value="PyrdxlP-dep_Trfase"/>
</dbReference>
<evidence type="ECO:0000259" key="5">
    <source>
        <dbReference type="Pfam" id="PF00155"/>
    </source>
</evidence>
<dbReference type="GO" id="GO:0008483">
    <property type="term" value="F:transaminase activity"/>
    <property type="evidence" value="ECO:0007669"/>
    <property type="project" value="UniProtKB-KW"/>
</dbReference>
<proteinExistence type="inferred from homology"/>
<evidence type="ECO:0000256" key="4">
    <source>
        <dbReference type="ARBA" id="ARBA00022898"/>
    </source>
</evidence>
<dbReference type="InterPro" id="IPR015422">
    <property type="entry name" value="PyrdxlP-dep_Trfase_small"/>
</dbReference>
<feature type="domain" description="Aminotransferase class I/classII large" evidence="5">
    <location>
        <begin position="24"/>
        <end position="348"/>
    </location>
</feature>
<organism evidence="7 8">
    <name type="scientific">Caminibacter pacificus</name>
    <dbReference type="NCBI Taxonomy" id="1424653"/>
    <lineage>
        <taxon>Bacteria</taxon>
        <taxon>Pseudomonadati</taxon>
        <taxon>Campylobacterota</taxon>
        <taxon>Epsilonproteobacteria</taxon>
        <taxon>Nautiliales</taxon>
        <taxon>Nautiliaceae</taxon>
        <taxon>Caminibacter</taxon>
    </lineage>
</organism>
<keyword evidence="9" id="KW-1185">Reference proteome</keyword>
<dbReference type="EMBL" id="CP027432">
    <property type="protein sequence ID" value="QCI27509.1"/>
    <property type="molecule type" value="Genomic_DNA"/>
</dbReference>
<dbReference type="EMBL" id="RJVK01000005">
    <property type="protein sequence ID" value="ROR38948.1"/>
    <property type="molecule type" value="Genomic_DNA"/>
</dbReference>
<reference evidence="6" key="3">
    <citation type="submission" date="2019-06" db="EMBL/GenBank/DDBJ databases">
        <title>A comparative analysis of the Nautiliaceae.</title>
        <authorList>
            <person name="Grosche A."/>
            <person name="Smedile F."/>
            <person name="Vetriani C."/>
        </authorList>
    </citation>
    <scope>NUCLEOTIDE SEQUENCE</scope>
    <source>
        <strain evidence="6">TB6</strain>
    </source>
</reference>
<sequence length="353" mass="40276">MYKKELDILRKKGRFRERKIYDENIIDLASNDYLGLAQNENVRKNAFSHALNFKSHGAKASMLVNGYHPAHKLLEDYLKELNNFEDALVLGSGFLANMALFELGRKGDLFLVDEEYHASGIVGAKLTKAEVRFFKHNDFEDLKKKSEDFKKFKRVFVVTEGIFSMMGDKVKKEICEFAQEIGFLIIDEAHSVGICGENLLGVTQEYDLNPQKTIKMGTLGKTLGSYGAYILADEEIISYLLNRAKSVIYTTALSPIDSLLAYYALKEIQENLSHYKTLVNQRKLTYNLESLIKIIPAKSNEFLQKRQKELLNRNVLVGAIRPPTVKSPIFRVILRTNTDLKTIDETIKFLGEK</sequence>